<evidence type="ECO:0000256" key="1">
    <source>
        <dbReference type="SAM" id="MobiDB-lite"/>
    </source>
</evidence>
<feature type="region of interest" description="Disordered" evidence="1">
    <location>
        <begin position="1704"/>
        <end position="2022"/>
    </location>
</feature>
<dbReference type="PANTHER" id="PTHR13992">
    <property type="entry name" value="NUCLEAR RECEPTOR CO-REPRESSOR RELATED NCOR"/>
    <property type="match status" value="1"/>
</dbReference>
<feature type="compositionally biased region" description="Low complexity" evidence="1">
    <location>
        <begin position="17"/>
        <end position="28"/>
    </location>
</feature>
<feature type="compositionally biased region" description="Basic and acidic residues" evidence="1">
    <location>
        <begin position="1868"/>
        <end position="1939"/>
    </location>
</feature>
<keyword evidence="4" id="KW-1185">Reference proteome</keyword>
<feature type="compositionally biased region" description="Polar residues" evidence="1">
    <location>
        <begin position="1559"/>
        <end position="1575"/>
    </location>
</feature>
<feature type="compositionally biased region" description="Low complexity" evidence="1">
    <location>
        <begin position="1361"/>
        <end position="1371"/>
    </location>
</feature>
<evidence type="ECO:0000313" key="4">
    <source>
        <dbReference type="Proteomes" id="UP000283895"/>
    </source>
</evidence>
<organism evidence="3 4">
    <name type="scientific">Cytospora schulzeri</name>
    <dbReference type="NCBI Taxonomy" id="448051"/>
    <lineage>
        <taxon>Eukaryota</taxon>
        <taxon>Fungi</taxon>
        <taxon>Dikarya</taxon>
        <taxon>Ascomycota</taxon>
        <taxon>Pezizomycotina</taxon>
        <taxon>Sordariomycetes</taxon>
        <taxon>Sordariomycetidae</taxon>
        <taxon>Diaporthales</taxon>
        <taxon>Cytosporaceae</taxon>
        <taxon>Cytospora</taxon>
    </lineage>
</organism>
<feature type="region of interest" description="Disordered" evidence="1">
    <location>
        <begin position="923"/>
        <end position="1082"/>
    </location>
</feature>
<feature type="domain" description="SANT" evidence="2">
    <location>
        <begin position="868"/>
        <end position="919"/>
    </location>
</feature>
<feature type="compositionally biased region" description="Acidic residues" evidence="1">
    <location>
        <begin position="549"/>
        <end position="559"/>
    </location>
</feature>
<dbReference type="Gene3D" id="1.20.58.1880">
    <property type="match status" value="1"/>
</dbReference>
<dbReference type="STRING" id="356882.A0A423W192"/>
<feature type="region of interest" description="Disordered" evidence="1">
    <location>
        <begin position="1137"/>
        <end position="1159"/>
    </location>
</feature>
<dbReference type="OrthoDB" id="10258692at2759"/>
<evidence type="ECO:0000313" key="3">
    <source>
        <dbReference type="EMBL" id="ROV97120.1"/>
    </source>
</evidence>
<feature type="compositionally biased region" description="Pro residues" evidence="1">
    <location>
        <begin position="2012"/>
        <end position="2022"/>
    </location>
</feature>
<dbReference type="SMART" id="SM00717">
    <property type="entry name" value="SANT"/>
    <property type="match status" value="2"/>
</dbReference>
<dbReference type="PANTHER" id="PTHR13992:SF39">
    <property type="entry name" value="SMRTER, ISOFORM G"/>
    <property type="match status" value="1"/>
</dbReference>
<feature type="region of interest" description="Disordered" evidence="1">
    <location>
        <begin position="626"/>
        <end position="668"/>
    </location>
</feature>
<reference evidence="3 4" key="1">
    <citation type="submission" date="2015-09" db="EMBL/GenBank/DDBJ databases">
        <title>Host preference determinants of Valsa canker pathogens revealed by comparative genomics.</title>
        <authorList>
            <person name="Yin Z."/>
            <person name="Huang L."/>
        </authorList>
    </citation>
    <scope>NUCLEOTIDE SEQUENCE [LARGE SCALE GENOMIC DNA]</scope>
    <source>
        <strain evidence="3 4">03-1</strain>
    </source>
</reference>
<feature type="compositionally biased region" description="Basic and acidic residues" evidence="1">
    <location>
        <begin position="1994"/>
        <end position="2011"/>
    </location>
</feature>
<protein>
    <recommendedName>
        <fullName evidence="2">SANT domain-containing protein</fullName>
    </recommendedName>
</protein>
<feature type="region of interest" description="Disordered" evidence="1">
    <location>
        <begin position="202"/>
        <end position="372"/>
    </location>
</feature>
<feature type="compositionally biased region" description="Polar residues" evidence="1">
    <location>
        <begin position="388"/>
        <end position="399"/>
    </location>
</feature>
<comment type="caution">
    <text evidence="3">The sequence shown here is derived from an EMBL/GenBank/DDBJ whole genome shotgun (WGS) entry which is preliminary data.</text>
</comment>
<feature type="compositionally biased region" description="Basic and acidic residues" evidence="1">
    <location>
        <begin position="1727"/>
        <end position="1737"/>
    </location>
</feature>
<feature type="region of interest" description="Disordered" evidence="1">
    <location>
        <begin position="1"/>
        <end position="38"/>
    </location>
</feature>
<dbReference type="Gene3D" id="1.10.10.60">
    <property type="entry name" value="Homeodomain-like"/>
    <property type="match status" value="1"/>
</dbReference>
<dbReference type="Pfam" id="PF00249">
    <property type="entry name" value="Myb_DNA-binding"/>
    <property type="match status" value="2"/>
</dbReference>
<dbReference type="InterPro" id="IPR051571">
    <property type="entry name" value="N-CoR_corepressor"/>
</dbReference>
<gene>
    <name evidence="3" type="ORF">VMCG_07515</name>
</gene>
<feature type="compositionally biased region" description="Basic residues" evidence="1">
    <location>
        <begin position="923"/>
        <end position="938"/>
    </location>
</feature>
<feature type="region of interest" description="Disordered" evidence="1">
    <location>
        <begin position="1211"/>
        <end position="1286"/>
    </location>
</feature>
<feature type="compositionally biased region" description="Polar residues" evidence="1">
    <location>
        <begin position="1847"/>
        <end position="1859"/>
    </location>
</feature>
<feature type="compositionally biased region" description="Polar residues" evidence="1">
    <location>
        <begin position="267"/>
        <end position="282"/>
    </location>
</feature>
<proteinExistence type="predicted"/>
<feature type="compositionally biased region" description="Basic and acidic residues" evidence="1">
    <location>
        <begin position="1773"/>
        <end position="1788"/>
    </location>
</feature>
<feature type="compositionally biased region" description="Pro residues" evidence="1">
    <location>
        <begin position="1819"/>
        <end position="1830"/>
    </location>
</feature>
<feature type="compositionally biased region" description="Polar residues" evidence="1">
    <location>
        <begin position="1704"/>
        <end position="1715"/>
    </location>
</feature>
<dbReference type="CDD" id="cd00167">
    <property type="entry name" value="SANT"/>
    <property type="match status" value="2"/>
</dbReference>
<feature type="compositionally biased region" description="Basic and acidic residues" evidence="1">
    <location>
        <begin position="1747"/>
        <end position="1757"/>
    </location>
</feature>
<dbReference type="InterPro" id="IPR009057">
    <property type="entry name" value="Homeodomain-like_sf"/>
</dbReference>
<feature type="region of interest" description="Disordered" evidence="1">
    <location>
        <begin position="536"/>
        <end position="580"/>
    </location>
</feature>
<dbReference type="Proteomes" id="UP000283895">
    <property type="component" value="Unassembled WGS sequence"/>
</dbReference>
<feature type="region of interest" description="Disordered" evidence="1">
    <location>
        <begin position="388"/>
        <end position="449"/>
    </location>
</feature>
<feature type="compositionally biased region" description="Low complexity" evidence="1">
    <location>
        <begin position="1618"/>
        <end position="1633"/>
    </location>
</feature>
<evidence type="ECO:0000259" key="2">
    <source>
        <dbReference type="PROSITE" id="PS51293"/>
    </source>
</evidence>
<dbReference type="InterPro" id="IPR017884">
    <property type="entry name" value="SANT_dom"/>
</dbReference>
<feature type="compositionally biased region" description="Basic and acidic residues" evidence="1">
    <location>
        <begin position="1223"/>
        <end position="1232"/>
    </location>
</feature>
<dbReference type="InterPro" id="IPR001005">
    <property type="entry name" value="SANT/Myb"/>
</dbReference>
<feature type="compositionally biased region" description="Acidic residues" evidence="1">
    <location>
        <begin position="658"/>
        <end position="668"/>
    </location>
</feature>
<dbReference type="EMBL" id="LKEA01000030">
    <property type="protein sequence ID" value="ROV97120.1"/>
    <property type="molecule type" value="Genomic_DNA"/>
</dbReference>
<dbReference type="SUPFAM" id="SSF46689">
    <property type="entry name" value="Homeodomain-like"/>
    <property type="match status" value="2"/>
</dbReference>
<dbReference type="PROSITE" id="PS51293">
    <property type="entry name" value="SANT"/>
    <property type="match status" value="1"/>
</dbReference>
<feature type="compositionally biased region" description="Basic and acidic residues" evidence="1">
    <location>
        <begin position="1968"/>
        <end position="1982"/>
    </location>
</feature>
<feature type="region of interest" description="Disordered" evidence="1">
    <location>
        <begin position="1317"/>
        <end position="1684"/>
    </location>
</feature>
<accession>A0A423W192</accession>
<sequence length="2022" mass="222935">MTAARDPPGTEDEVVGEAEAGGTTVGIADETETSETDARTLHLSETTVAGNVIETGGTATEIAWRLTELDAVQEMEVLLARGRHPQTPPLRLSHIVAADTVVEVDEAGEIGIVAVDVLHSMTTDLIVLGVDHRKVVGAPLVSGMIVTPTVIWIRTCGLVMLSGMTVNHPYGNHPAILEISEILATPSTVTFARASTDKVLWPTSHKPLRRPAGDQWAPPSGPSNPISPTIPTGPRGMQLQKAPRPSSKQWINPALVGNKGIKAPESPKTNRSQSFALPQQSRPFGPRPDSYPNRQNDEPQRPRSSGAGAESERAGPDGNLRPLTIPESDDGRIERGTQSARTSIDRDLRAPWRFPENKTGGVETSDRASVASAISPTAVKTVSPTVTIPTDQQAEQDSSAQEDGEIIEGEPPKKKSRTHATGVHLSFPPKVTTIPTVDQSSDSDDDEEMNDYFDSEITKADSELQKLDNANNAVPTDIMIRYANMKHEAMVTVVTGKEDWANILGSIPEGLVLPPPKEPTPEPEKIAPVEIVKAETEQAPAQQEHDENQDAEGDVDDEVPQPAAQPAETSMPEPQPKVEEMDVDTAHVPIPTVEHPEPHEEQGDVMMEDAPMNGLDAVMSEAEPLVPNGTTAHNEHPQHLLPSRVQPPATADNSPTPAEEEEDETDVEVDSVALELVRPSIQTPPIEDLPYYNANPWTKSKQAMSSMEHNPEVEAFISRILQENSMFVKSEQHLKQEAYAKKYEEYLRFTLSNDPIAIKSRDAFNKANIPADGYGSYVIGPEAKPEGRRAGRFATERDMERIMAQSLLEAREKEERETRAEKLKHPGSCEAVIPDMYWTKEERDKELYVDRSGFLNPEKLIANWQVLPPTANFTPEEAELFEKAYLEFPKQWGKIADKIPGRDFHSCIQYYYIKKKELKLKEKLKKQPKKKKSRKTKARSSALVSELGNPDETQEEPTETGENGERRRPRRAAAPTWDFERPQAESAEGTPVATPSGRRGAGSKADSGAEKVDKPRRKRVPKDKEPKHPKTPQVLAPTPHGVAKGARSRSSSKVPVPELLPSQHPTADMGRTPLSFDTARASPMPALPPSIVPAPGHVVSPAEKPLSANNAIVDVMAPPSLRPEPVMPPQSQVATFEFGHPTNSARSTVEPPERGGRATPVTQATSYWSVAELSDFPQLLRSFGTNWQSIAQHMTTKTAVMVKNFYTRKERENPEWSQIVSEADEKLSRGEKLPAPPTPTAGPRNKRSDFGTHRRAPSVDTADDVAASKAEKQSAQREQSSVFNGRVPVPIAQAPVPQQLRQQAVMGQLPLAERVERVEQSERKPLVSSQPTTQAMEPVGRHVRASSAYLSEREPEPLVSQQQQQQQQQQQAMRHSLKSAPISQAPEQPVLPSQAGPARAGFAAPEYDAHINILSAAARQRRPPADLQPKEEPRLIERQAPRLKQEPDQGPHFEPFVPTQTPRPMSTKPVPLDRRPEPPRSTAPPQGHQQAYAPVPSHQVMQQQQQQREPMRETLREQQMMAHPVDERRISSMPGRVPNPNFADARVPNPGHMEDSRRMASQNMEPPRVSNSNYGDTIPPRVPNPGMLDTAVPPRVPNPNAETPTRGPGANIFDNAYSASPSRPSPTPSLTGPPSKPPEPKKSSLMALLNNDDPPAPSPPAAPKRVDEVARGAKTTQLPGAGSQRVIPEIPEILVILHGAPSKLQQVRETAQPSWSAPPPQMSLRESVGRDPRDDPYAMRGSLRESVPPRDPREEQRYTAMLEPQRPTADPRMSGDPRMSVDPRDPRIMGHPHHQHSHSGSMSGRVYIASPAPREVIGGPPPGPPQPQTPVYPRYATPGPRDMPPSRSFTPAPSSQQVAYEQLIIRDSQMRESQMRENQMRENQMRENQMRENQIREGHQMREREIRESQIRESQIRESQMREREMRAAEDLRAMREGMRPGPGLRGDEYAPPPPSMDPRARGGHPAVELRPEFGAEFRGELRGGPGPSPVGDPRVDPRADPLRRQLRPHEAYPPGPGDRRY</sequence>
<name>A0A423W192_9PEZI</name>
<feature type="compositionally biased region" description="Basic and acidic residues" evidence="1">
    <location>
        <begin position="1428"/>
        <end position="1451"/>
    </location>
</feature>
<dbReference type="GO" id="GO:0006357">
    <property type="term" value="P:regulation of transcription by RNA polymerase II"/>
    <property type="evidence" value="ECO:0007669"/>
    <property type="project" value="TreeGrafter"/>
</dbReference>
<dbReference type="GO" id="GO:0034967">
    <property type="term" value="C:Set3 complex"/>
    <property type="evidence" value="ECO:0007669"/>
    <property type="project" value="TreeGrafter"/>
</dbReference>